<evidence type="ECO:0000259" key="4">
    <source>
        <dbReference type="PROSITE" id="PS50835"/>
    </source>
</evidence>
<feature type="domain" description="Ig-like" evidence="4">
    <location>
        <begin position="72"/>
        <end position="169"/>
    </location>
</feature>
<dbReference type="PANTHER" id="PTHR12231">
    <property type="entry name" value="CTX-RELATED TYPE I TRANSMEMBRANE PROTEIN"/>
    <property type="match status" value="1"/>
</dbReference>
<dbReference type="InterPro" id="IPR007110">
    <property type="entry name" value="Ig-like_dom"/>
</dbReference>
<name>A0A8D8Z9T9_9HEMI</name>
<evidence type="ECO:0000256" key="3">
    <source>
        <dbReference type="ARBA" id="ARBA00023319"/>
    </source>
</evidence>
<organism evidence="5">
    <name type="scientific">Cacopsylla melanoneura</name>
    <dbReference type="NCBI Taxonomy" id="428564"/>
    <lineage>
        <taxon>Eukaryota</taxon>
        <taxon>Metazoa</taxon>
        <taxon>Ecdysozoa</taxon>
        <taxon>Arthropoda</taxon>
        <taxon>Hexapoda</taxon>
        <taxon>Insecta</taxon>
        <taxon>Pterygota</taxon>
        <taxon>Neoptera</taxon>
        <taxon>Paraneoptera</taxon>
        <taxon>Hemiptera</taxon>
        <taxon>Sternorrhyncha</taxon>
        <taxon>Psylloidea</taxon>
        <taxon>Psyllidae</taxon>
        <taxon>Psyllinae</taxon>
        <taxon>Cacopsylla</taxon>
    </lineage>
</organism>
<dbReference type="InterPro" id="IPR003599">
    <property type="entry name" value="Ig_sub"/>
</dbReference>
<dbReference type="GO" id="GO:0043005">
    <property type="term" value="C:neuron projection"/>
    <property type="evidence" value="ECO:0007669"/>
    <property type="project" value="TreeGrafter"/>
</dbReference>
<protein>
    <submittedName>
        <fullName evidence="5">Lachesin</fullName>
    </submittedName>
</protein>
<dbReference type="PROSITE" id="PS50835">
    <property type="entry name" value="IG_LIKE"/>
    <property type="match status" value="2"/>
</dbReference>
<dbReference type="Gene3D" id="2.60.40.10">
    <property type="entry name" value="Immunoglobulins"/>
    <property type="match status" value="2"/>
</dbReference>
<dbReference type="PANTHER" id="PTHR12231:SF253">
    <property type="entry name" value="DPR-INTERACTING PROTEIN ETA, ISOFORM B-RELATED"/>
    <property type="match status" value="1"/>
</dbReference>
<dbReference type="EMBL" id="HBUF01434154">
    <property type="protein sequence ID" value="CAG6742296.1"/>
    <property type="molecule type" value="Transcribed_RNA"/>
</dbReference>
<evidence type="ECO:0000256" key="2">
    <source>
        <dbReference type="ARBA" id="ARBA00023157"/>
    </source>
</evidence>
<dbReference type="InterPro" id="IPR036179">
    <property type="entry name" value="Ig-like_dom_sf"/>
</dbReference>
<proteinExistence type="predicted"/>
<keyword evidence="1" id="KW-0677">Repeat</keyword>
<dbReference type="SUPFAM" id="SSF48726">
    <property type="entry name" value="Immunoglobulin"/>
    <property type="match status" value="2"/>
</dbReference>
<sequence>MPNITWTREDNRTMTVVNPTNGEPMYVRKFQGVDLNLFRVNRDDMGAFLCVANNGVPPTVRKRVTLMVTFQPRIDVPVHLLGTPLGGDITLKCTVQGYPSMISYWCRDGNAQRLIMNGTKSTLISTIGPEKWKTIHVLTIRNVGEQDLGVYTCEGHNSLGNTSADVRVYEIKGIELEQHHKTKNSKKIEISNNQTGLESSSRSLADSRVTIWMLLFCFSGALF</sequence>
<keyword evidence="3" id="KW-0393">Immunoglobulin domain</keyword>
<evidence type="ECO:0000313" key="5">
    <source>
        <dbReference type="EMBL" id="CAG6742296.1"/>
    </source>
</evidence>
<dbReference type="InterPro" id="IPR051170">
    <property type="entry name" value="Neural/epithelial_adhesion"/>
</dbReference>
<keyword evidence="2" id="KW-1015">Disulfide bond</keyword>
<dbReference type="InterPro" id="IPR013783">
    <property type="entry name" value="Ig-like_fold"/>
</dbReference>
<dbReference type="Pfam" id="PF13927">
    <property type="entry name" value="Ig_3"/>
    <property type="match status" value="1"/>
</dbReference>
<dbReference type="SMART" id="SM00409">
    <property type="entry name" value="IG"/>
    <property type="match status" value="2"/>
</dbReference>
<reference evidence="5" key="1">
    <citation type="submission" date="2021-05" db="EMBL/GenBank/DDBJ databases">
        <authorList>
            <person name="Alioto T."/>
            <person name="Alioto T."/>
            <person name="Gomez Garrido J."/>
        </authorList>
    </citation>
    <scope>NUCLEOTIDE SEQUENCE</scope>
</reference>
<feature type="domain" description="Ig-like" evidence="4">
    <location>
        <begin position="1"/>
        <end position="65"/>
    </location>
</feature>
<dbReference type="AlphaFoldDB" id="A0A8D8Z9T9"/>
<accession>A0A8D8Z9T9</accession>
<evidence type="ECO:0000256" key="1">
    <source>
        <dbReference type="ARBA" id="ARBA00022737"/>
    </source>
</evidence>